<sequence length="434" mass="47233">MAGFSSSAAIILAAVLAVFIYTAELSRAPFVLGVGRQKASTPVSNPNDFHTIADTVHCEDIHYHEPSNLLFTACEGTESTRYGWFPGLGHLDDPTVALKAQGVLEVIDPRTMKAKRLEFTNFNGPFVTHGIDVIDDPEKPIGEAVYIFAVNHVPSAAYSTDKTTKEPKARSIIEVFHHVVGSHTVDHIRSVWDPLITTPNDIVAVSPTSFFVTNDHYYREGFLRTIETVFFGAKWTNIIHVEFTELTDGSFRDDDHGVKASVAMDGLHNGNGLGHGRTATEILIVSCASGRVHIGEILPAKDGKGPPTIAAKESVIFESILDNPSWFRDPYAQKGYDASGVVSASLSRGIDLGKNSQNPQGDDGVIVWMATPTGRKTAQWETKLLFEDDSTRIRTASAAVLVAIDPAQEQGKRKAWLFVTGFMSKSVVAVKVDL</sequence>
<evidence type="ECO:0000256" key="6">
    <source>
        <dbReference type="PIRSR" id="PIRSR602640-2"/>
    </source>
</evidence>
<keyword evidence="4" id="KW-0325">Glycoprotein</keyword>
<evidence type="ECO:0000313" key="7">
    <source>
        <dbReference type="EMBL" id="KAK2616740.1"/>
    </source>
</evidence>
<dbReference type="InterPro" id="IPR051288">
    <property type="entry name" value="Serum_paraoxonase/arylesterase"/>
</dbReference>
<dbReference type="EMBL" id="JASWJB010000003">
    <property type="protein sequence ID" value="KAK2616740.1"/>
    <property type="molecule type" value="Genomic_DNA"/>
</dbReference>
<evidence type="ECO:0000256" key="1">
    <source>
        <dbReference type="ARBA" id="ARBA00008595"/>
    </source>
</evidence>
<dbReference type="PANTHER" id="PTHR11799:SF12">
    <property type="entry name" value="PARAOXONASE-RELATED"/>
    <property type="match status" value="1"/>
</dbReference>
<keyword evidence="8" id="KW-1185">Reference proteome</keyword>
<evidence type="ECO:0000256" key="2">
    <source>
        <dbReference type="ARBA" id="ARBA00022801"/>
    </source>
</evidence>
<feature type="binding site" evidence="6">
    <location>
        <position position="131"/>
    </location>
    <ligand>
        <name>Ca(2+)</name>
        <dbReference type="ChEBI" id="CHEBI:29108"/>
        <label>1</label>
        <note>catalytic</note>
    </ligand>
</feature>
<evidence type="ECO:0000256" key="4">
    <source>
        <dbReference type="ARBA" id="ARBA00023180"/>
    </source>
</evidence>
<feature type="binding site" evidence="6">
    <location>
        <position position="60"/>
    </location>
    <ligand>
        <name>Ca(2+)</name>
        <dbReference type="ChEBI" id="CHEBI:29108"/>
        <label>1</label>
        <note>catalytic</note>
    </ligand>
</feature>
<dbReference type="Proteomes" id="UP001251528">
    <property type="component" value="Unassembled WGS sequence"/>
</dbReference>
<proteinExistence type="inferred from homology"/>
<dbReference type="PANTHER" id="PTHR11799">
    <property type="entry name" value="PARAOXONASE"/>
    <property type="match status" value="1"/>
</dbReference>
<organism evidence="7 8">
    <name type="scientific">Conoideocrella luteorostrata</name>
    <dbReference type="NCBI Taxonomy" id="1105319"/>
    <lineage>
        <taxon>Eukaryota</taxon>
        <taxon>Fungi</taxon>
        <taxon>Dikarya</taxon>
        <taxon>Ascomycota</taxon>
        <taxon>Pezizomycotina</taxon>
        <taxon>Sordariomycetes</taxon>
        <taxon>Hypocreomycetidae</taxon>
        <taxon>Hypocreales</taxon>
        <taxon>Clavicipitaceae</taxon>
        <taxon>Conoideocrella</taxon>
    </lineage>
</organism>
<evidence type="ECO:0008006" key="9">
    <source>
        <dbReference type="Google" id="ProtNLM"/>
    </source>
</evidence>
<dbReference type="Gene3D" id="2.120.10.30">
    <property type="entry name" value="TolB, C-terminal domain"/>
    <property type="match status" value="1"/>
</dbReference>
<reference evidence="7" key="1">
    <citation type="submission" date="2023-06" db="EMBL/GenBank/DDBJ databases">
        <title>Conoideocrella luteorostrata (Hypocreales: Clavicipitaceae), a potential biocontrol fungus for elongate hemlock scale in United States Christmas tree production areas.</title>
        <authorList>
            <person name="Barrett H."/>
            <person name="Lovett B."/>
            <person name="Macias A.M."/>
            <person name="Stajich J.E."/>
            <person name="Kasson M.T."/>
        </authorList>
    </citation>
    <scope>NUCLEOTIDE SEQUENCE</scope>
    <source>
        <strain evidence="7">ARSEF 14590</strain>
    </source>
</reference>
<comment type="similarity">
    <text evidence="1">Belongs to the paraoxonase family.</text>
</comment>
<evidence type="ECO:0000256" key="5">
    <source>
        <dbReference type="PIRSR" id="PIRSR602640-1"/>
    </source>
</evidence>
<feature type="binding site" evidence="6">
    <location>
        <position position="201"/>
    </location>
    <ligand>
        <name>Ca(2+)</name>
        <dbReference type="ChEBI" id="CHEBI:29108"/>
        <label>1</label>
        <note>catalytic</note>
    </ligand>
</feature>
<gene>
    <name evidence="7" type="ORF">QQS21_000352</name>
</gene>
<dbReference type="GO" id="GO:0004064">
    <property type="term" value="F:arylesterase activity"/>
    <property type="evidence" value="ECO:0007669"/>
    <property type="project" value="InterPro"/>
</dbReference>
<keyword evidence="3" id="KW-1015">Disulfide bond</keyword>
<feature type="binding site" evidence="6">
    <location>
        <position position="200"/>
    </location>
    <ligand>
        <name>Ca(2+)</name>
        <dbReference type="ChEBI" id="CHEBI:29108"/>
        <label>1</label>
        <note>catalytic</note>
    </ligand>
</feature>
<evidence type="ECO:0000313" key="8">
    <source>
        <dbReference type="Proteomes" id="UP001251528"/>
    </source>
</evidence>
<accession>A0AAJ0D1E9</accession>
<feature type="active site" description="Proton acceptor" evidence="5">
    <location>
        <position position="129"/>
    </location>
</feature>
<feature type="binding site" evidence="6">
    <location>
        <position position="271"/>
    </location>
    <ligand>
        <name>Ca(2+)</name>
        <dbReference type="ChEBI" id="CHEBI:29108"/>
        <label>1</label>
        <note>catalytic</note>
    </ligand>
</feature>
<name>A0AAJ0D1E9_9HYPO</name>
<dbReference type="AlphaFoldDB" id="A0AAJ0D1E9"/>
<dbReference type="InterPro" id="IPR011042">
    <property type="entry name" value="6-blade_b-propeller_TolB-like"/>
</dbReference>
<dbReference type="Pfam" id="PF01731">
    <property type="entry name" value="Arylesterase"/>
    <property type="match status" value="1"/>
</dbReference>
<comment type="cofactor">
    <cofactor evidence="6">
        <name>Ca(2+)</name>
        <dbReference type="ChEBI" id="CHEBI:29108"/>
    </cofactor>
    <text evidence="6">Binds 2 calcium ions per subunit.</text>
</comment>
<keyword evidence="6" id="KW-0106">Calcium</keyword>
<dbReference type="GO" id="GO:0046872">
    <property type="term" value="F:metal ion binding"/>
    <property type="evidence" value="ECO:0007669"/>
    <property type="project" value="UniProtKB-KW"/>
</dbReference>
<protein>
    <recommendedName>
        <fullName evidence="9">Serum paraoxonase/arylesterase family protein</fullName>
    </recommendedName>
</protein>
<keyword evidence="6" id="KW-0479">Metal-binding</keyword>
<dbReference type="InterPro" id="IPR002640">
    <property type="entry name" value="Arylesterase"/>
</dbReference>
<keyword evidence="2" id="KW-0378">Hydrolase</keyword>
<evidence type="ECO:0000256" key="3">
    <source>
        <dbReference type="ARBA" id="ARBA00023157"/>
    </source>
</evidence>
<comment type="caution">
    <text evidence="7">The sequence shown here is derived from an EMBL/GenBank/DDBJ whole genome shotgun (WGS) entry which is preliminary data.</text>
</comment>